<organism evidence="1 2">
    <name type="scientific">Celeribacter halophilus</name>
    <dbReference type="NCBI Taxonomy" id="576117"/>
    <lineage>
        <taxon>Bacteria</taxon>
        <taxon>Pseudomonadati</taxon>
        <taxon>Pseudomonadota</taxon>
        <taxon>Alphaproteobacteria</taxon>
        <taxon>Rhodobacterales</taxon>
        <taxon>Roseobacteraceae</taxon>
        <taxon>Celeribacter</taxon>
    </lineage>
</organism>
<accession>A0A1I3XI11</accession>
<evidence type="ECO:0000313" key="1">
    <source>
        <dbReference type="EMBL" id="SFK18701.1"/>
    </source>
</evidence>
<name>A0A1I3XI11_9RHOB</name>
<keyword evidence="2" id="KW-1185">Reference proteome</keyword>
<reference evidence="1 2" key="1">
    <citation type="submission" date="2016-10" db="EMBL/GenBank/DDBJ databases">
        <authorList>
            <person name="de Groot N.N."/>
        </authorList>
    </citation>
    <scope>NUCLEOTIDE SEQUENCE [LARGE SCALE GENOMIC DNA]</scope>
    <source>
        <strain evidence="1 2">CGMCC 1.8891</strain>
    </source>
</reference>
<proteinExistence type="predicted"/>
<dbReference type="Proteomes" id="UP000183299">
    <property type="component" value="Unassembled WGS sequence"/>
</dbReference>
<dbReference type="AlphaFoldDB" id="A0A1I3XI11"/>
<dbReference type="EMBL" id="FORY01000055">
    <property type="protein sequence ID" value="SFK18701.1"/>
    <property type="molecule type" value="Genomic_DNA"/>
</dbReference>
<gene>
    <name evidence="1" type="ORF">SAMN04488138_1552</name>
</gene>
<sequence length="86" mass="9838">MWLGHVIQTLHQNFAGARWRRISRHGLVIRFVDRSVVTCSPETCEVNSENADALMFRDIAIKHGLVRREIIEPAPPTEDTLEIYGP</sequence>
<evidence type="ECO:0000313" key="2">
    <source>
        <dbReference type="Proteomes" id="UP000183299"/>
    </source>
</evidence>
<dbReference type="STRING" id="576117.SAMN04488138_1552"/>
<protein>
    <submittedName>
        <fullName evidence="1">Uncharacterized protein</fullName>
    </submittedName>
</protein>